<dbReference type="CDD" id="cd09992">
    <property type="entry name" value="HDAC_classII"/>
    <property type="match status" value="1"/>
</dbReference>
<evidence type="ECO:0000256" key="1">
    <source>
        <dbReference type="ARBA" id="ARBA00005947"/>
    </source>
</evidence>
<protein>
    <submittedName>
        <fullName evidence="3">Histone deacetylase</fullName>
    </submittedName>
</protein>
<dbReference type="SUPFAM" id="SSF52768">
    <property type="entry name" value="Arginase/deacetylase"/>
    <property type="match status" value="1"/>
</dbReference>
<dbReference type="Gene3D" id="3.40.800.20">
    <property type="entry name" value="Histone deacetylase domain"/>
    <property type="match status" value="1"/>
</dbReference>
<dbReference type="InterPro" id="IPR023696">
    <property type="entry name" value="Ureohydrolase_dom_sf"/>
</dbReference>
<dbReference type="InterPro" id="IPR037138">
    <property type="entry name" value="His_deacetylse_dom_sf"/>
</dbReference>
<accession>A0ABY5PEV3</accession>
<dbReference type="PRINTS" id="PR01270">
    <property type="entry name" value="HDASUPER"/>
</dbReference>
<dbReference type="Proteomes" id="UP001058860">
    <property type="component" value="Chromosome"/>
</dbReference>
<reference evidence="4" key="1">
    <citation type="submission" date="2021-11" db="EMBL/GenBank/DDBJ databases">
        <title>Cultivation dependent microbiological survey of springs from the worlds oldest radium mine currently devoted to the extraction of radon-saturated water.</title>
        <authorList>
            <person name="Kapinusova G."/>
            <person name="Smrhova T."/>
            <person name="Strejcek M."/>
            <person name="Suman J."/>
            <person name="Jani K."/>
            <person name="Pajer P."/>
            <person name="Uhlik O."/>
        </authorList>
    </citation>
    <scope>NUCLEOTIDE SEQUENCE [LARGE SCALE GENOMIC DNA]</scope>
    <source>
        <strain evidence="4">J379</strain>
    </source>
</reference>
<name>A0ABY5PEV3_9ACTN</name>
<organism evidence="3 4">
    <name type="scientific">Svornostia abyssi</name>
    <dbReference type="NCBI Taxonomy" id="2898438"/>
    <lineage>
        <taxon>Bacteria</taxon>
        <taxon>Bacillati</taxon>
        <taxon>Actinomycetota</taxon>
        <taxon>Thermoleophilia</taxon>
        <taxon>Solirubrobacterales</taxon>
        <taxon>Baekduiaceae</taxon>
        <taxon>Svornostia</taxon>
    </lineage>
</organism>
<dbReference type="Pfam" id="PF00850">
    <property type="entry name" value="Hist_deacetyl"/>
    <property type="match status" value="1"/>
</dbReference>
<evidence type="ECO:0000313" key="4">
    <source>
        <dbReference type="Proteomes" id="UP001058860"/>
    </source>
</evidence>
<dbReference type="InterPro" id="IPR000286">
    <property type="entry name" value="HDACs"/>
</dbReference>
<dbReference type="EMBL" id="CP088295">
    <property type="protein sequence ID" value="UUY03184.1"/>
    <property type="molecule type" value="Genomic_DNA"/>
</dbReference>
<feature type="domain" description="Histone deacetylase" evidence="2">
    <location>
        <begin position="20"/>
        <end position="306"/>
    </location>
</feature>
<keyword evidence="4" id="KW-1185">Reference proteome</keyword>
<dbReference type="PANTHER" id="PTHR10625:SF10">
    <property type="entry name" value="HISTONE DEACETYLASE HDAC1"/>
    <property type="match status" value="1"/>
</dbReference>
<evidence type="ECO:0000313" key="3">
    <source>
        <dbReference type="EMBL" id="UUY03184.1"/>
    </source>
</evidence>
<dbReference type="InterPro" id="IPR023801">
    <property type="entry name" value="His_deacetylse_dom"/>
</dbReference>
<comment type="similarity">
    <text evidence="1">Belongs to the histone deacetylase family.</text>
</comment>
<dbReference type="PANTHER" id="PTHR10625">
    <property type="entry name" value="HISTONE DEACETYLASE HDAC1-RELATED"/>
    <property type="match status" value="1"/>
</dbReference>
<sequence length="341" mass="35558">MAAPVLLHHPASLEHDTGMHPESAARITAIHRELDLRGGLGWERREADPVDRAALLAVHPERHILAIEELAAAGGGHLDMDTVVSAGSWEAAVRAAGGATAVVDLLLGGSVAAAATAQRPPGHHCEASRPMGFCLFNNVAIGAQHALDAHGLERVMILDWDVHHGNGTNDIFHATPEVLFVSMHQWPLYPGTGAAEDIGEGRGLGHTVNLPMMPGSGDDAWVSMVEHVVRPLGRAYAPQLILISAGYDAHRDDPLADCRVSDTGYAAMAASVRALGAEVGAPVGVVLEGGYDVAALGRAFCDTLAALGADEAPAAPELDCHPAAGQALRRVAESWPQLHGV</sequence>
<evidence type="ECO:0000259" key="2">
    <source>
        <dbReference type="Pfam" id="PF00850"/>
    </source>
</evidence>
<gene>
    <name evidence="3" type="ORF">LRS13_21315</name>
</gene>
<dbReference type="RefSeq" id="WP_353863695.1">
    <property type="nucleotide sequence ID" value="NZ_CP088295.1"/>
</dbReference>
<proteinExistence type="inferred from homology"/>